<evidence type="ECO:0000313" key="2">
    <source>
        <dbReference type="Proteomes" id="UP000578531"/>
    </source>
</evidence>
<name>A0A8H6CS70_9LECA</name>
<organism evidence="1 2">
    <name type="scientific">Letharia columbiana</name>
    <dbReference type="NCBI Taxonomy" id="112416"/>
    <lineage>
        <taxon>Eukaryota</taxon>
        <taxon>Fungi</taxon>
        <taxon>Dikarya</taxon>
        <taxon>Ascomycota</taxon>
        <taxon>Pezizomycotina</taxon>
        <taxon>Lecanoromycetes</taxon>
        <taxon>OSLEUM clade</taxon>
        <taxon>Lecanoromycetidae</taxon>
        <taxon>Lecanorales</taxon>
        <taxon>Lecanorineae</taxon>
        <taxon>Parmeliaceae</taxon>
        <taxon>Letharia</taxon>
    </lineage>
</organism>
<protein>
    <submittedName>
        <fullName evidence="1">Uncharacterized protein</fullName>
    </submittedName>
</protein>
<sequence>MFSVVRWQILMWLKSKIKGIPTKFFIGETLQNNEVSHVVYEDFLPQALTEGTYVTAPEPFVVGHGLEYIQEAFDVQKKGVSAKKVVVTLIYSRDRDGMAYGLAVEQLRLAISKGRAKCVARLGNSSVYDGLHSSFLEKALATGTQSVTLAVGQALPAAEVGVGKLSKGGSMLRQEVKGAVKEIGLDEVYQEKGAAQTVDRALWTERTDWSSSVTAPASSRY</sequence>
<keyword evidence="2" id="KW-1185">Reference proteome</keyword>
<dbReference type="AlphaFoldDB" id="A0A8H6CS70"/>
<accession>A0A8H6CS70</accession>
<evidence type="ECO:0000313" key="1">
    <source>
        <dbReference type="EMBL" id="KAF6228623.1"/>
    </source>
</evidence>
<proteinExistence type="predicted"/>
<dbReference type="EMBL" id="JACCJC010000077">
    <property type="protein sequence ID" value="KAF6228623.1"/>
    <property type="molecule type" value="Genomic_DNA"/>
</dbReference>
<dbReference type="OrthoDB" id="10257049at2759"/>
<dbReference type="RefSeq" id="XP_037159438.1">
    <property type="nucleotide sequence ID" value="XM_037313672.1"/>
</dbReference>
<gene>
    <name evidence="1" type="ORF">HO173_011794</name>
</gene>
<dbReference type="Proteomes" id="UP000578531">
    <property type="component" value="Unassembled WGS sequence"/>
</dbReference>
<dbReference type="GeneID" id="59293435"/>
<comment type="caution">
    <text evidence="1">The sequence shown here is derived from an EMBL/GenBank/DDBJ whole genome shotgun (WGS) entry which is preliminary data.</text>
</comment>
<reference evidence="1 2" key="1">
    <citation type="journal article" date="2020" name="Genomics">
        <title>Complete, high-quality genomes from long-read metagenomic sequencing of two wolf lichen thalli reveals enigmatic genome architecture.</title>
        <authorList>
            <person name="McKenzie S.K."/>
            <person name="Walston R.F."/>
            <person name="Allen J.L."/>
        </authorList>
    </citation>
    <scope>NUCLEOTIDE SEQUENCE [LARGE SCALE GENOMIC DNA]</scope>
    <source>
        <strain evidence="1">WasteWater2</strain>
    </source>
</reference>